<sequence>MFTDNDRSLIRQMIKAGRFESIYDLIIEDNKQKAQLAIVGMGSKWCLHRSNQVKRLLTPLKD</sequence>
<evidence type="ECO:0000313" key="1">
    <source>
        <dbReference type="EMBL" id="CAB5150755.1"/>
    </source>
</evidence>
<proteinExistence type="predicted"/>
<dbReference type="EMBL" id="LR798197">
    <property type="protein sequence ID" value="CAB5150755.1"/>
    <property type="molecule type" value="Genomic_DNA"/>
</dbReference>
<reference evidence="1" key="1">
    <citation type="submission" date="2020-05" db="EMBL/GenBank/DDBJ databases">
        <authorList>
            <person name="Chiriac C."/>
            <person name="Salcher M."/>
            <person name="Ghai R."/>
            <person name="Kavagutti S V."/>
        </authorList>
    </citation>
    <scope>NUCLEOTIDE SEQUENCE</scope>
</reference>
<accession>A0A6J7W8R4</accession>
<protein>
    <submittedName>
        <fullName evidence="1">Uncharacterized protein</fullName>
    </submittedName>
</protein>
<organism evidence="1">
    <name type="scientific">uncultured Caudovirales phage</name>
    <dbReference type="NCBI Taxonomy" id="2100421"/>
    <lineage>
        <taxon>Viruses</taxon>
        <taxon>Duplodnaviria</taxon>
        <taxon>Heunggongvirae</taxon>
        <taxon>Uroviricota</taxon>
        <taxon>Caudoviricetes</taxon>
        <taxon>Peduoviridae</taxon>
        <taxon>Maltschvirus</taxon>
        <taxon>Maltschvirus maltsch</taxon>
    </lineage>
</organism>
<name>A0A6J7W8R4_9CAUD</name>
<gene>
    <name evidence="1" type="ORF">UFOVP148_4</name>
</gene>